<keyword evidence="3" id="KW-0560">Oxidoreductase</keyword>
<evidence type="ECO:0000256" key="1">
    <source>
        <dbReference type="ARBA" id="ARBA00006484"/>
    </source>
</evidence>
<keyword evidence="2" id="KW-0521">NADP</keyword>
<dbReference type="STRING" id="177199.A0A420XY65"/>
<protein>
    <recommendedName>
        <fullName evidence="6">Granaticin polyketide synthase ketoacyl reductase 2</fullName>
    </recommendedName>
</protein>
<evidence type="ECO:0000313" key="5">
    <source>
        <dbReference type="Proteomes" id="UP000275385"/>
    </source>
</evidence>
<dbReference type="PRINTS" id="PR00081">
    <property type="entry name" value="GDHRDH"/>
</dbReference>
<dbReference type="PANTHER" id="PTHR43618">
    <property type="entry name" value="7-ALPHA-HYDROXYSTEROID DEHYDROGENASE"/>
    <property type="match status" value="1"/>
</dbReference>
<dbReference type="InterPro" id="IPR036291">
    <property type="entry name" value="NAD(P)-bd_dom_sf"/>
</dbReference>
<name>A0A420XY65_9PEZI</name>
<dbReference type="CDD" id="cd05233">
    <property type="entry name" value="SDR_c"/>
    <property type="match status" value="1"/>
</dbReference>
<dbReference type="GO" id="GO:0016491">
    <property type="term" value="F:oxidoreductase activity"/>
    <property type="evidence" value="ECO:0007669"/>
    <property type="project" value="UniProtKB-KW"/>
</dbReference>
<gene>
    <name evidence="4" type="ORF">DL546_003768</name>
</gene>
<accession>A0A420XY65</accession>
<organism evidence="4 5">
    <name type="scientific">Coniochaeta pulveracea</name>
    <dbReference type="NCBI Taxonomy" id="177199"/>
    <lineage>
        <taxon>Eukaryota</taxon>
        <taxon>Fungi</taxon>
        <taxon>Dikarya</taxon>
        <taxon>Ascomycota</taxon>
        <taxon>Pezizomycotina</taxon>
        <taxon>Sordariomycetes</taxon>
        <taxon>Sordariomycetidae</taxon>
        <taxon>Coniochaetales</taxon>
        <taxon>Coniochaetaceae</taxon>
        <taxon>Coniochaeta</taxon>
    </lineage>
</organism>
<sequence length="259" mass="28124">MSALQPPPVALITAGTAGLGAATARCFAKAGIRVVVNYHSNEPRASDLVEELKRLSTIPKGPEANDVIASSEKADLSSKEDIRKLVENTMKVMGRLDIVFSNGGWTRLRDINDLEDNMDEEDWDRCFNMNVKQHLWLMHAAKPHLEATEGVFITTASLAGVKVSGSSLAYAVSKAAQIHLVQGLAMIASPKVRVNSVSPGLMLTEWGLQFGPERIEEMTNRTRLKRLATVEEVAEQVLCFARSRSVTGVNAIIDGGLSL</sequence>
<dbReference type="Proteomes" id="UP000275385">
    <property type="component" value="Unassembled WGS sequence"/>
</dbReference>
<dbReference type="SUPFAM" id="SSF51735">
    <property type="entry name" value="NAD(P)-binding Rossmann-fold domains"/>
    <property type="match status" value="1"/>
</dbReference>
<dbReference type="EMBL" id="QVQW01000098">
    <property type="protein sequence ID" value="RKU40597.1"/>
    <property type="molecule type" value="Genomic_DNA"/>
</dbReference>
<dbReference type="Gene3D" id="3.40.50.720">
    <property type="entry name" value="NAD(P)-binding Rossmann-like Domain"/>
    <property type="match status" value="1"/>
</dbReference>
<evidence type="ECO:0000256" key="3">
    <source>
        <dbReference type="ARBA" id="ARBA00023002"/>
    </source>
</evidence>
<dbReference type="AlphaFoldDB" id="A0A420XY65"/>
<dbReference type="InterPro" id="IPR002347">
    <property type="entry name" value="SDR_fam"/>
</dbReference>
<dbReference type="InterPro" id="IPR052178">
    <property type="entry name" value="Sec_Metab_Biosynth_SDR"/>
</dbReference>
<comment type="similarity">
    <text evidence="1">Belongs to the short-chain dehydrogenases/reductases (SDR) family.</text>
</comment>
<comment type="caution">
    <text evidence="4">The sequence shown here is derived from an EMBL/GenBank/DDBJ whole genome shotgun (WGS) entry which is preliminary data.</text>
</comment>
<dbReference type="Pfam" id="PF13561">
    <property type="entry name" value="adh_short_C2"/>
    <property type="match status" value="1"/>
</dbReference>
<reference evidence="4 5" key="1">
    <citation type="submission" date="2018-08" db="EMBL/GenBank/DDBJ databases">
        <title>Draft genome of the lignicolous fungus Coniochaeta pulveracea.</title>
        <authorList>
            <person name="Borstlap C.J."/>
            <person name="De Witt R.N."/>
            <person name="Botha A."/>
            <person name="Volschenk H."/>
        </authorList>
    </citation>
    <scope>NUCLEOTIDE SEQUENCE [LARGE SCALE GENOMIC DNA]</scope>
    <source>
        <strain evidence="4 5">CAB683</strain>
    </source>
</reference>
<evidence type="ECO:0000256" key="2">
    <source>
        <dbReference type="ARBA" id="ARBA00022857"/>
    </source>
</evidence>
<proteinExistence type="inferred from homology"/>
<keyword evidence="5" id="KW-1185">Reference proteome</keyword>
<dbReference type="PANTHER" id="PTHR43618:SF13">
    <property type="entry name" value="CHAIN DEHYDROGENASE, PUTATIVE (AFU_ORTHOLOGUE AFUA_1G17650)-RELATED"/>
    <property type="match status" value="1"/>
</dbReference>
<evidence type="ECO:0000313" key="4">
    <source>
        <dbReference type="EMBL" id="RKU40597.1"/>
    </source>
</evidence>
<dbReference type="OrthoDB" id="37659at2759"/>
<evidence type="ECO:0008006" key="6">
    <source>
        <dbReference type="Google" id="ProtNLM"/>
    </source>
</evidence>